<sequence length="467" mass="52828">MQETRVRALVREDPTCCGATKPVGFCFLDSRSVDPEAEESELGDGLTVLCPKEPGQVQFRVGAAYSWPHLGQDGGGAGRGWAAGLKMKLRWACTRHLPCSGKELCTPNPAEIGAQTLWGWRRGTRRHKTVGASCTDLPNSRRGRKVGPLPFRVIAFRTAVTGRARVRAQGRVRNPASVEPAKPEVARGSRMPEVPRTDPPRTFVDTVRCGTAVSFLMFLKMRCWAQQPRQIQPRLKQLWDDSHVAGAGPSTGADGTPQPSEELQLASGLQESSLRERRDVGRDYRDFVVNTRQKLGHVRESTKARNAFVTQWSLVSLEELRDLFSLSQKKEVVSKLKNQPVKITFELSRELQTTSPDCLCYYNILLLIFTALSTKPILPISRMLEKMDLNTVGRNDYNKSKKTEFYKNRYKSILACLVYYLSDFFFKGLTDDLRKDYGMMRELSTYMRMDPGRRQRKLLTLMDALRE</sequence>
<name>A0AB34I626_ESCRO</name>
<accession>A0AB34I626</accession>
<dbReference type="AlphaFoldDB" id="A0AB34I626"/>
<evidence type="ECO:0000256" key="1">
    <source>
        <dbReference type="SAM" id="MobiDB-lite"/>
    </source>
</evidence>
<dbReference type="SUPFAM" id="SSF101690">
    <property type="entry name" value="PAZ domain"/>
    <property type="match status" value="1"/>
</dbReference>
<feature type="region of interest" description="Disordered" evidence="1">
    <location>
        <begin position="242"/>
        <end position="276"/>
    </location>
</feature>
<feature type="region of interest" description="Disordered" evidence="1">
    <location>
        <begin position="167"/>
        <end position="199"/>
    </location>
</feature>
<keyword evidence="3" id="KW-1185">Reference proteome</keyword>
<feature type="compositionally biased region" description="Polar residues" evidence="1">
    <location>
        <begin position="257"/>
        <end position="272"/>
    </location>
</feature>
<dbReference type="Proteomes" id="UP001159641">
    <property type="component" value="Unassembled WGS sequence"/>
</dbReference>
<organism evidence="2 3">
    <name type="scientific">Eschrichtius robustus</name>
    <name type="common">California gray whale</name>
    <name type="synonym">Eschrichtius gibbosus</name>
    <dbReference type="NCBI Taxonomy" id="9764"/>
    <lineage>
        <taxon>Eukaryota</taxon>
        <taxon>Metazoa</taxon>
        <taxon>Chordata</taxon>
        <taxon>Craniata</taxon>
        <taxon>Vertebrata</taxon>
        <taxon>Euteleostomi</taxon>
        <taxon>Mammalia</taxon>
        <taxon>Eutheria</taxon>
        <taxon>Laurasiatheria</taxon>
        <taxon>Artiodactyla</taxon>
        <taxon>Whippomorpha</taxon>
        <taxon>Cetacea</taxon>
        <taxon>Mysticeti</taxon>
        <taxon>Eschrichtiidae</taxon>
        <taxon>Eschrichtius</taxon>
    </lineage>
</organism>
<comment type="caution">
    <text evidence="2">The sequence shown here is derived from an EMBL/GenBank/DDBJ whole genome shotgun (WGS) entry which is preliminary data.</text>
</comment>
<protein>
    <submittedName>
        <fullName evidence="2">Uncharacterized protein</fullName>
    </submittedName>
</protein>
<evidence type="ECO:0000313" key="3">
    <source>
        <dbReference type="Proteomes" id="UP001159641"/>
    </source>
</evidence>
<dbReference type="InterPro" id="IPR036085">
    <property type="entry name" value="PAZ_dom_sf"/>
</dbReference>
<evidence type="ECO:0000313" key="2">
    <source>
        <dbReference type="EMBL" id="KAJ8798853.1"/>
    </source>
</evidence>
<proteinExistence type="predicted"/>
<gene>
    <name evidence="2" type="ORF">J1605_000010</name>
</gene>
<reference evidence="2 3" key="1">
    <citation type="submission" date="2022-11" db="EMBL/GenBank/DDBJ databases">
        <title>Whole genome sequence of Eschrichtius robustus ER-17-0199.</title>
        <authorList>
            <person name="Bruniche-Olsen A."/>
            <person name="Black A.N."/>
            <person name="Fields C.J."/>
            <person name="Walden K."/>
            <person name="Dewoody J.A."/>
        </authorList>
    </citation>
    <scope>NUCLEOTIDE SEQUENCE [LARGE SCALE GENOMIC DNA]</scope>
    <source>
        <strain evidence="2">ER-17-0199</strain>
        <tissue evidence="2">Blubber</tissue>
    </source>
</reference>
<dbReference type="EMBL" id="JAIQCJ010000001">
    <property type="protein sequence ID" value="KAJ8798853.1"/>
    <property type="molecule type" value="Genomic_DNA"/>
</dbReference>